<reference evidence="1 2" key="1">
    <citation type="submission" date="2024-11" db="EMBL/GenBank/DDBJ databases">
        <title>Adaptive evolution of stress response genes in parasites aligns with host niche diversity.</title>
        <authorList>
            <person name="Hahn C."/>
            <person name="Resl P."/>
        </authorList>
    </citation>
    <scope>NUCLEOTIDE SEQUENCE [LARGE SCALE GENOMIC DNA]</scope>
    <source>
        <strain evidence="1">EGGRZ-B1_66</strain>
        <tissue evidence="1">Body</tissue>
    </source>
</reference>
<dbReference type="AlphaFoldDB" id="A0ABD2PM30"/>
<accession>A0ABD2PM30</accession>
<comment type="caution">
    <text evidence="1">The sequence shown here is derived from an EMBL/GenBank/DDBJ whole genome shotgun (WGS) entry which is preliminary data.</text>
</comment>
<evidence type="ECO:0000313" key="1">
    <source>
        <dbReference type="EMBL" id="KAL3308043.1"/>
    </source>
</evidence>
<proteinExistence type="predicted"/>
<protein>
    <submittedName>
        <fullName evidence="1">Uncharacterized protein</fullName>
    </submittedName>
</protein>
<evidence type="ECO:0000313" key="2">
    <source>
        <dbReference type="Proteomes" id="UP001626550"/>
    </source>
</evidence>
<name>A0ABD2PM30_9PLAT</name>
<keyword evidence="2" id="KW-1185">Reference proteome</keyword>
<dbReference type="Proteomes" id="UP001626550">
    <property type="component" value="Unassembled WGS sequence"/>
</dbReference>
<dbReference type="EMBL" id="JBJKFK010005977">
    <property type="protein sequence ID" value="KAL3308043.1"/>
    <property type="molecule type" value="Genomic_DNA"/>
</dbReference>
<gene>
    <name evidence="1" type="ORF">Ciccas_013429</name>
</gene>
<sequence>MYVIRYAFNRLSLESLTYLSVADAVLSSDRDSSLVENQLTYLRLQARAFILAQSCNNLEVGLASMQQLYEIFLIVQPIGRQLRDGFTYLANSVSATCATTTTASNTETYPSVPPPSYTSSYYANYSSSSQSGSSSNFYQQQEYSSSPFNYPSYFY</sequence>
<organism evidence="1 2">
    <name type="scientific">Cichlidogyrus casuarinus</name>
    <dbReference type="NCBI Taxonomy" id="1844966"/>
    <lineage>
        <taxon>Eukaryota</taxon>
        <taxon>Metazoa</taxon>
        <taxon>Spiralia</taxon>
        <taxon>Lophotrochozoa</taxon>
        <taxon>Platyhelminthes</taxon>
        <taxon>Monogenea</taxon>
        <taxon>Monopisthocotylea</taxon>
        <taxon>Dactylogyridea</taxon>
        <taxon>Ancyrocephalidae</taxon>
        <taxon>Cichlidogyrus</taxon>
    </lineage>
</organism>